<dbReference type="KEGG" id="amr:AM1_0088"/>
<dbReference type="PANTHER" id="PTHR43422:SF3">
    <property type="entry name" value="THIAMINE THIAZOLE SYNTHASE"/>
    <property type="match status" value="1"/>
</dbReference>
<dbReference type="EMBL" id="CP000828">
    <property type="protein sequence ID" value="ABW25176.1"/>
    <property type="molecule type" value="Genomic_DNA"/>
</dbReference>
<dbReference type="PANTHER" id="PTHR43422">
    <property type="entry name" value="THIAMINE THIAZOLE SYNTHASE"/>
    <property type="match status" value="1"/>
</dbReference>
<dbReference type="Proteomes" id="UP000000268">
    <property type="component" value="Chromosome"/>
</dbReference>
<organism evidence="1 2">
    <name type="scientific">Acaryochloris marina (strain MBIC 11017)</name>
    <dbReference type="NCBI Taxonomy" id="329726"/>
    <lineage>
        <taxon>Bacteria</taxon>
        <taxon>Bacillati</taxon>
        <taxon>Cyanobacteriota</taxon>
        <taxon>Cyanophyceae</taxon>
        <taxon>Acaryochloridales</taxon>
        <taxon>Acaryochloridaceae</taxon>
        <taxon>Acaryochloris</taxon>
    </lineage>
</organism>
<dbReference type="SUPFAM" id="SSF51905">
    <property type="entry name" value="FAD/NAD(P)-binding domain"/>
    <property type="match status" value="1"/>
</dbReference>
<dbReference type="Gene3D" id="3.50.50.60">
    <property type="entry name" value="FAD/NAD(P)-binding domain"/>
    <property type="match status" value="1"/>
</dbReference>
<evidence type="ECO:0000313" key="1">
    <source>
        <dbReference type="EMBL" id="ABW25176.1"/>
    </source>
</evidence>
<protein>
    <recommendedName>
        <fullName evidence="3">FAD-binding domain-containing protein</fullName>
    </recommendedName>
</protein>
<sequence>MVSNSKKDSGSQAIVLGGSIAGLLSARVLSEYFDQVIVIEADQLPISPFPRPGVAQSIHPHILFAKGYRILQKLYPTIEGELISKGGVKINWAADLHLFLNGKWFTQAHEETEFTSFSCSRPLLEWAIRKLTFSISNIKLLEKHRATGLLADPSAGIVTGVEVNDGQVTVPILGQLVIDASGHKSRLPQWLDKAGFQKPSETVIDPFLGYATRLYEQPKDFHVDWQVLSISHTPPHNPRRGYIAFIENDQWLTTLGGFGGEFPPNDDQGYIDYAKTLASDKFYQAIKLAKPASEIYLYRANSNRLRHYENTPLPQNLIALGDSVCSLCPVYGQGMTLSAEASLVLKGWLEQSRGKDLCSSKFQKKLAKSNTLAWMYATSQDSRFLSTKNRIAPSGLSKFIAKYNERLLEKASEDPRLYTLFLEVIHQLKSPFAVINPWVAYQIFR</sequence>
<gene>
    <name evidence="1" type="ordered locus">AM1_0088</name>
</gene>
<dbReference type="HOGENOM" id="CLU_028028_2_0_3"/>
<dbReference type="AlphaFoldDB" id="B0C682"/>
<evidence type="ECO:0008006" key="3">
    <source>
        <dbReference type="Google" id="ProtNLM"/>
    </source>
</evidence>
<dbReference type="eggNOG" id="COG0644">
    <property type="taxonomic scope" value="Bacteria"/>
</dbReference>
<proteinExistence type="predicted"/>
<evidence type="ECO:0000313" key="2">
    <source>
        <dbReference type="Proteomes" id="UP000000268"/>
    </source>
</evidence>
<dbReference type="RefSeq" id="WP_012160796.1">
    <property type="nucleotide sequence ID" value="NC_009925.1"/>
</dbReference>
<dbReference type="OrthoDB" id="9790035at2"/>
<name>B0C682_ACAM1</name>
<dbReference type="InterPro" id="IPR036188">
    <property type="entry name" value="FAD/NAD-bd_sf"/>
</dbReference>
<dbReference type="STRING" id="329726.AM1_0088"/>
<keyword evidence="2" id="KW-1185">Reference proteome</keyword>
<accession>B0C682</accession>
<reference evidence="1 2" key="1">
    <citation type="journal article" date="2008" name="Proc. Natl. Acad. Sci. U.S.A.">
        <title>Niche adaptation and genome expansion in the chlorophyll d-producing cyanobacterium Acaryochloris marina.</title>
        <authorList>
            <person name="Swingley W.D."/>
            <person name="Chen M."/>
            <person name="Cheung P.C."/>
            <person name="Conrad A.L."/>
            <person name="Dejesa L.C."/>
            <person name="Hao J."/>
            <person name="Honchak B.M."/>
            <person name="Karbach L.E."/>
            <person name="Kurdoglu A."/>
            <person name="Lahiri S."/>
            <person name="Mastrian S.D."/>
            <person name="Miyashita H."/>
            <person name="Page L."/>
            <person name="Ramakrishna P."/>
            <person name="Satoh S."/>
            <person name="Sattley W.M."/>
            <person name="Shimada Y."/>
            <person name="Taylor H.L."/>
            <person name="Tomo T."/>
            <person name="Tsuchiya T."/>
            <person name="Wang Z.T."/>
            <person name="Raymond J."/>
            <person name="Mimuro M."/>
            <person name="Blankenship R.E."/>
            <person name="Touchman J.W."/>
        </authorList>
    </citation>
    <scope>NUCLEOTIDE SEQUENCE [LARGE SCALE GENOMIC DNA]</scope>
    <source>
        <strain evidence="2">MBIC 11017</strain>
    </source>
</reference>